<sequence>MMFGNSIHLKNMKVKIKYYLLFIILTTLVSCQSPKNKVKVKTFKENGVWVYEITVNDKIFIHQDCVPTLEGNKPFANKKEAELVGNLIKQKILNKETPAVNTGELRQLGIKGTS</sequence>
<reference evidence="1 2" key="1">
    <citation type="journal article" date="2014" name="Genome Announc.">
        <title>Draft Genome Sequence of Cytophaga fermentans JCM 21142T, a Facultative Anaerobe Isolated from Marine Mud.</title>
        <authorList>
            <person name="Starns D."/>
            <person name="Oshima K."/>
            <person name="Suda W."/>
            <person name="Iino T."/>
            <person name="Yuki M."/>
            <person name="Inoue J."/>
            <person name="Kitamura K."/>
            <person name="Iida T."/>
            <person name="Darby A."/>
            <person name="Hattori M."/>
            <person name="Ohkuma M."/>
        </authorList>
    </citation>
    <scope>NUCLEOTIDE SEQUENCE [LARGE SCALE GENOMIC DNA]</scope>
    <source>
        <strain evidence="1 2">JCM 21142</strain>
    </source>
</reference>
<proteinExistence type="predicted"/>
<organism evidence="1 2">
    <name type="scientific">Saccharicrinis fermentans DSM 9555 = JCM 21142</name>
    <dbReference type="NCBI Taxonomy" id="869213"/>
    <lineage>
        <taxon>Bacteria</taxon>
        <taxon>Pseudomonadati</taxon>
        <taxon>Bacteroidota</taxon>
        <taxon>Bacteroidia</taxon>
        <taxon>Marinilabiliales</taxon>
        <taxon>Marinilabiliaceae</taxon>
        <taxon>Saccharicrinis</taxon>
    </lineage>
</organism>
<dbReference type="AlphaFoldDB" id="W7Y7P9"/>
<evidence type="ECO:0000313" key="1">
    <source>
        <dbReference type="EMBL" id="GAF04267.1"/>
    </source>
</evidence>
<protein>
    <recommendedName>
        <fullName evidence="3">DUF4907 domain-containing protein</fullName>
    </recommendedName>
</protein>
<dbReference type="STRING" id="869213.GCA_000517085_01270"/>
<evidence type="ECO:0000313" key="2">
    <source>
        <dbReference type="Proteomes" id="UP000019402"/>
    </source>
</evidence>
<dbReference type="InterPro" id="IPR032593">
    <property type="entry name" value="DUF4907"/>
</dbReference>
<dbReference type="Proteomes" id="UP000019402">
    <property type="component" value="Unassembled WGS sequence"/>
</dbReference>
<accession>W7Y7P9</accession>
<dbReference type="EMBL" id="BAMD01000041">
    <property type="protein sequence ID" value="GAF04267.1"/>
    <property type="molecule type" value="Genomic_DNA"/>
</dbReference>
<evidence type="ECO:0008006" key="3">
    <source>
        <dbReference type="Google" id="ProtNLM"/>
    </source>
</evidence>
<dbReference type="Pfam" id="PF16250">
    <property type="entry name" value="DUF4907"/>
    <property type="match status" value="1"/>
</dbReference>
<keyword evidence="2" id="KW-1185">Reference proteome</keyword>
<gene>
    <name evidence="1" type="ORF">JCM21142_72964</name>
</gene>
<comment type="caution">
    <text evidence="1">The sequence shown here is derived from an EMBL/GenBank/DDBJ whole genome shotgun (WGS) entry which is preliminary data.</text>
</comment>
<name>W7Y7P9_9BACT</name>